<protein>
    <submittedName>
        <fullName evidence="2">Uncharacterized protein</fullName>
    </submittedName>
</protein>
<name>A0A5C3LKL4_COPMA</name>
<dbReference type="OrthoDB" id="3215388at2759"/>
<feature type="region of interest" description="Disordered" evidence="1">
    <location>
        <begin position="53"/>
        <end position="105"/>
    </location>
</feature>
<accession>A0A5C3LKL4</accession>
<dbReference type="AlphaFoldDB" id="A0A5C3LKL4"/>
<evidence type="ECO:0000256" key="1">
    <source>
        <dbReference type="SAM" id="MobiDB-lite"/>
    </source>
</evidence>
<evidence type="ECO:0000313" key="3">
    <source>
        <dbReference type="Proteomes" id="UP000307440"/>
    </source>
</evidence>
<evidence type="ECO:0000313" key="2">
    <source>
        <dbReference type="EMBL" id="TFK29201.1"/>
    </source>
</evidence>
<dbReference type="EMBL" id="ML210151">
    <property type="protein sequence ID" value="TFK29201.1"/>
    <property type="molecule type" value="Genomic_DNA"/>
</dbReference>
<dbReference type="Proteomes" id="UP000307440">
    <property type="component" value="Unassembled WGS sequence"/>
</dbReference>
<reference evidence="2 3" key="1">
    <citation type="journal article" date="2019" name="Nat. Ecol. Evol.">
        <title>Megaphylogeny resolves global patterns of mushroom evolution.</title>
        <authorList>
            <person name="Varga T."/>
            <person name="Krizsan K."/>
            <person name="Foldi C."/>
            <person name="Dima B."/>
            <person name="Sanchez-Garcia M."/>
            <person name="Sanchez-Ramirez S."/>
            <person name="Szollosi G.J."/>
            <person name="Szarkandi J.G."/>
            <person name="Papp V."/>
            <person name="Albert L."/>
            <person name="Andreopoulos W."/>
            <person name="Angelini C."/>
            <person name="Antonin V."/>
            <person name="Barry K.W."/>
            <person name="Bougher N.L."/>
            <person name="Buchanan P."/>
            <person name="Buyck B."/>
            <person name="Bense V."/>
            <person name="Catcheside P."/>
            <person name="Chovatia M."/>
            <person name="Cooper J."/>
            <person name="Damon W."/>
            <person name="Desjardin D."/>
            <person name="Finy P."/>
            <person name="Geml J."/>
            <person name="Haridas S."/>
            <person name="Hughes K."/>
            <person name="Justo A."/>
            <person name="Karasinski D."/>
            <person name="Kautmanova I."/>
            <person name="Kiss B."/>
            <person name="Kocsube S."/>
            <person name="Kotiranta H."/>
            <person name="LaButti K.M."/>
            <person name="Lechner B.E."/>
            <person name="Liimatainen K."/>
            <person name="Lipzen A."/>
            <person name="Lukacs Z."/>
            <person name="Mihaltcheva S."/>
            <person name="Morgado L.N."/>
            <person name="Niskanen T."/>
            <person name="Noordeloos M.E."/>
            <person name="Ohm R.A."/>
            <person name="Ortiz-Santana B."/>
            <person name="Ovrebo C."/>
            <person name="Racz N."/>
            <person name="Riley R."/>
            <person name="Savchenko A."/>
            <person name="Shiryaev A."/>
            <person name="Soop K."/>
            <person name="Spirin V."/>
            <person name="Szebenyi C."/>
            <person name="Tomsovsky M."/>
            <person name="Tulloss R.E."/>
            <person name="Uehling J."/>
            <person name="Grigoriev I.V."/>
            <person name="Vagvolgyi C."/>
            <person name="Papp T."/>
            <person name="Martin F.M."/>
            <person name="Miettinen O."/>
            <person name="Hibbett D.S."/>
            <person name="Nagy L.G."/>
        </authorList>
    </citation>
    <scope>NUCLEOTIDE SEQUENCE [LARGE SCALE GENOMIC DNA]</scope>
    <source>
        <strain evidence="2 3">CBS 121175</strain>
    </source>
</reference>
<sequence>MSYPGSSSTTTISSQTPMLAQAASQQKGKNYEAAFGQLASAYGFGAPVAIPTVPKKSSPPLASASPLPSPGSSSTRSESFVSKLFKKPSGSQNTMPPSQGYEGALGSLSSKYGLGSLAAPPSFKQ</sequence>
<organism evidence="2 3">
    <name type="scientific">Coprinopsis marcescibilis</name>
    <name type="common">Agaric fungus</name>
    <name type="synonym">Psathyrella marcescibilis</name>
    <dbReference type="NCBI Taxonomy" id="230819"/>
    <lineage>
        <taxon>Eukaryota</taxon>
        <taxon>Fungi</taxon>
        <taxon>Dikarya</taxon>
        <taxon>Basidiomycota</taxon>
        <taxon>Agaricomycotina</taxon>
        <taxon>Agaricomycetes</taxon>
        <taxon>Agaricomycetidae</taxon>
        <taxon>Agaricales</taxon>
        <taxon>Agaricineae</taxon>
        <taxon>Psathyrellaceae</taxon>
        <taxon>Coprinopsis</taxon>
    </lineage>
</organism>
<feature type="compositionally biased region" description="Low complexity" evidence="1">
    <location>
        <begin position="54"/>
        <end position="74"/>
    </location>
</feature>
<gene>
    <name evidence="2" type="ORF">FA15DRAFT_664528</name>
</gene>
<feature type="compositionally biased region" description="Low complexity" evidence="1">
    <location>
        <begin position="1"/>
        <end position="16"/>
    </location>
</feature>
<keyword evidence="3" id="KW-1185">Reference proteome</keyword>
<proteinExistence type="predicted"/>
<feature type="region of interest" description="Disordered" evidence="1">
    <location>
        <begin position="1"/>
        <end position="26"/>
    </location>
</feature>